<evidence type="ECO:0000313" key="6">
    <source>
        <dbReference type="EMBL" id="EQD52423.1"/>
    </source>
</evidence>
<dbReference type="PANTHER" id="PTHR34139:SF1">
    <property type="entry name" value="RNASE MJ1380-RELATED"/>
    <property type="match status" value="1"/>
</dbReference>
<gene>
    <name evidence="6" type="ORF">B2A_06532</name>
</gene>
<dbReference type="AlphaFoldDB" id="T1A6A4"/>
<protein>
    <submittedName>
        <fullName evidence="6">Protein containing DUF86</fullName>
    </submittedName>
</protein>
<evidence type="ECO:0000256" key="3">
    <source>
        <dbReference type="ARBA" id="ARBA00022722"/>
    </source>
</evidence>
<name>T1A6A4_9ZZZZ</name>
<evidence type="ECO:0000256" key="5">
    <source>
        <dbReference type="ARBA" id="ARBA00022801"/>
    </source>
</evidence>
<dbReference type="GO" id="GO:0016787">
    <property type="term" value="F:hydrolase activity"/>
    <property type="evidence" value="ECO:0007669"/>
    <property type="project" value="UniProtKB-KW"/>
</dbReference>
<keyword evidence="5" id="KW-0378">Hydrolase</keyword>
<comment type="caution">
    <text evidence="6">The sequence shown here is derived from an EMBL/GenBank/DDBJ whole genome shotgun (WGS) entry which is preliminary data.</text>
</comment>
<keyword evidence="4" id="KW-0547">Nucleotide-binding</keyword>
<evidence type="ECO:0000256" key="2">
    <source>
        <dbReference type="ARBA" id="ARBA00022649"/>
    </source>
</evidence>
<reference evidence="6" key="1">
    <citation type="submission" date="2013-08" db="EMBL/GenBank/DDBJ databases">
        <authorList>
            <person name="Mendez C."/>
            <person name="Richter M."/>
            <person name="Ferrer M."/>
            <person name="Sanchez J."/>
        </authorList>
    </citation>
    <scope>NUCLEOTIDE SEQUENCE</scope>
</reference>
<accession>T1A6A4</accession>
<dbReference type="Pfam" id="PF01934">
    <property type="entry name" value="HepT-like"/>
    <property type="match status" value="1"/>
</dbReference>
<sequence>FTQAKFHQDELVQDGVIRQLEIVGEAVVRISGQFRDKHPEWPWASMRAMRNHLVHGYANVRLDIVWETVVNDLPALVKLAETALEDLLGEHG</sequence>
<dbReference type="GO" id="GO:0110001">
    <property type="term" value="C:toxin-antitoxin complex"/>
    <property type="evidence" value="ECO:0007669"/>
    <property type="project" value="InterPro"/>
</dbReference>
<dbReference type="InterPro" id="IPR008201">
    <property type="entry name" value="HepT-like"/>
</dbReference>
<evidence type="ECO:0000256" key="1">
    <source>
        <dbReference type="ARBA" id="ARBA00022553"/>
    </source>
</evidence>
<dbReference type="PANTHER" id="PTHR34139">
    <property type="entry name" value="UPF0331 PROTEIN MJ0127"/>
    <property type="match status" value="1"/>
</dbReference>
<dbReference type="GO" id="GO:0004540">
    <property type="term" value="F:RNA nuclease activity"/>
    <property type="evidence" value="ECO:0007669"/>
    <property type="project" value="InterPro"/>
</dbReference>
<evidence type="ECO:0000256" key="4">
    <source>
        <dbReference type="ARBA" id="ARBA00022741"/>
    </source>
</evidence>
<organism evidence="6">
    <name type="scientific">mine drainage metagenome</name>
    <dbReference type="NCBI Taxonomy" id="410659"/>
    <lineage>
        <taxon>unclassified sequences</taxon>
        <taxon>metagenomes</taxon>
        <taxon>ecological metagenomes</taxon>
    </lineage>
</organism>
<dbReference type="GO" id="GO:0000166">
    <property type="term" value="F:nucleotide binding"/>
    <property type="evidence" value="ECO:0007669"/>
    <property type="project" value="UniProtKB-KW"/>
</dbReference>
<keyword evidence="2" id="KW-1277">Toxin-antitoxin system</keyword>
<feature type="non-terminal residue" evidence="6">
    <location>
        <position position="1"/>
    </location>
</feature>
<reference evidence="6" key="2">
    <citation type="journal article" date="2014" name="ISME J.">
        <title>Microbial stratification in low pH oxic and suboxic macroscopic growths along an acid mine drainage.</title>
        <authorList>
            <person name="Mendez-Garcia C."/>
            <person name="Mesa V."/>
            <person name="Sprenger R.R."/>
            <person name="Richter M."/>
            <person name="Diez M.S."/>
            <person name="Solano J."/>
            <person name="Bargiela R."/>
            <person name="Golyshina O.V."/>
            <person name="Manteca A."/>
            <person name="Ramos J.L."/>
            <person name="Gallego J.R."/>
            <person name="Llorente I."/>
            <person name="Martins Dos Santos V.A."/>
            <person name="Jensen O.N."/>
            <person name="Pelaez A.I."/>
            <person name="Sanchez J."/>
            <person name="Ferrer M."/>
        </authorList>
    </citation>
    <scope>NUCLEOTIDE SEQUENCE</scope>
</reference>
<dbReference type="InterPro" id="IPR051813">
    <property type="entry name" value="HepT_RNase_toxin"/>
</dbReference>
<dbReference type="EMBL" id="AUZZ01004626">
    <property type="protein sequence ID" value="EQD52423.1"/>
    <property type="molecule type" value="Genomic_DNA"/>
</dbReference>
<proteinExistence type="predicted"/>
<keyword evidence="1" id="KW-0597">Phosphoprotein</keyword>
<keyword evidence="3" id="KW-0540">Nuclease</keyword>